<feature type="transmembrane region" description="Helical" evidence="1">
    <location>
        <begin position="82"/>
        <end position="106"/>
    </location>
</feature>
<evidence type="ECO:0000313" key="3">
    <source>
        <dbReference type="Proteomes" id="UP000192520"/>
    </source>
</evidence>
<gene>
    <name evidence="2" type="ORF">B5M47_03270</name>
</gene>
<organism evidence="2 3">
    <name type="scientific">candidate division CPR3 bacterium 4484_211</name>
    <dbReference type="NCBI Taxonomy" id="1968527"/>
    <lineage>
        <taxon>Bacteria</taxon>
        <taxon>Bacteria division CPR3</taxon>
    </lineage>
</organism>
<feature type="transmembrane region" description="Helical" evidence="1">
    <location>
        <begin position="233"/>
        <end position="250"/>
    </location>
</feature>
<feature type="transmembrane region" description="Helical" evidence="1">
    <location>
        <begin position="57"/>
        <end position="76"/>
    </location>
</feature>
<dbReference type="EMBL" id="MZGJ01000021">
    <property type="protein sequence ID" value="OQX50752.1"/>
    <property type="molecule type" value="Genomic_DNA"/>
</dbReference>
<name>A0A1W9NXJ3_UNCC3</name>
<keyword evidence="1" id="KW-0812">Transmembrane</keyword>
<dbReference type="Proteomes" id="UP000192520">
    <property type="component" value="Unassembled WGS sequence"/>
</dbReference>
<feature type="transmembrane region" description="Helical" evidence="1">
    <location>
        <begin position="151"/>
        <end position="170"/>
    </location>
</feature>
<sequence length="254" mass="29513">MSSKRKKIVVLSLLLSTFPILNTKVVLFNYPFLLFFIFSLLNIWAVLYIVEFQVQGWNWFLLPLYPLLLTFHLSVWRVDRTILQVLTAGAAFVFYYILFLSLNILNLSSFRPLPLKKAANSVLMLYGLFLAFLSFSLAIDPQFFLLSYTQKLVYSFVVAGILCLPIFWFIQEEYYRFPFKESLVGALFTVETLGLIGFSKGDRFVQTLFVSGSLFVLAGLISKRLEKELTRKILRDNILILAFLVFFYLYNSVR</sequence>
<accession>A0A1W9NXJ3</accession>
<reference evidence="3" key="1">
    <citation type="submission" date="2017-03" db="EMBL/GenBank/DDBJ databases">
        <title>Novel pathways for hydrocarbon cycling and metabolic interdependencies in hydrothermal sediment communities.</title>
        <authorList>
            <person name="Dombrowski N."/>
            <person name="Seitz K."/>
            <person name="Teske A."/>
            <person name="Baker B."/>
        </authorList>
    </citation>
    <scope>NUCLEOTIDE SEQUENCE [LARGE SCALE GENOMIC DNA]</scope>
</reference>
<keyword evidence="1" id="KW-0472">Membrane</keyword>
<evidence type="ECO:0000256" key="1">
    <source>
        <dbReference type="SAM" id="Phobius"/>
    </source>
</evidence>
<keyword evidence="1" id="KW-1133">Transmembrane helix</keyword>
<dbReference type="AlphaFoldDB" id="A0A1W9NXJ3"/>
<feature type="transmembrane region" description="Helical" evidence="1">
    <location>
        <begin position="204"/>
        <end position="221"/>
    </location>
</feature>
<comment type="caution">
    <text evidence="2">The sequence shown here is derived from an EMBL/GenBank/DDBJ whole genome shotgun (WGS) entry which is preliminary data.</text>
</comment>
<feature type="transmembrane region" description="Helical" evidence="1">
    <location>
        <begin position="118"/>
        <end position="139"/>
    </location>
</feature>
<dbReference type="STRING" id="1968527.B5M47_03270"/>
<feature type="transmembrane region" description="Helical" evidence="1">
    <location>
        <begin position="32"/>
        <end position="50"/>
    </location>
</feature>
<proteinExistence type="predicted"/>
<evidence type="ECO:0000313" key="2">
    <source>
        <dbReference type="EMBL" id="OQX50752.1"/>
    </source>
</evidence>
<protein>
    <submittedName>
        <fullName evidence="2">Uncharacterized protein</fullName>
    </submittedName>
</protein>